<feature type="transmembrane region" description="Helical" evidence="9">
    <location>
        <begin position="226"/>
        <end position="244"/>
    </location>
</feature>
<accession>A0A3G3II04</accession>
<evidence type="ECO:0000256" key="3">
    <source>
        <dbReference type="ARBA" id="ARBA00022448"/>
    </source>
</evidence>
<sequence>MGLTALVIAGTADLFAGLLLDQMEDYLLTITGMMVLIYSAIGMRGNIFGAMGSRIGTAMNIGTFEMSLKRGTVLRANFDSAIALTLVMSVAMGVTTWAVALVFFGGKADVWDLVFISTVGGFLAGLIVLGFNILIAYAGSKRGWDVDNISAPLIAAIGDIVTMPMIFLSTWVFFKMDDLSFGDELVMFLSAAIVILTAVDVAVLLVRKTSKRNFSGEAKRIFKQSLPVLMVCLVFEIGAGIVIQDEQESLIAYSVLMIMLPAFLNQGNALSGMLTSRLSSAIHLGTLRAKWSPRGASNDFLMIYICAMITFLYIGIISYGACILFNGSSNISFVDSLAIIMVAGFLATTILSLLSYYVAIAATKFGLDPDDHSIPITSSVMDLLGSMVLVGVIALFI</sequence>
<evidence type="ECO:0000313" key="12">
    <source>
        <dbReference type="Proteomes" id="UP000273278"/>
    </source>
</evidence>
<dbReference type="RefSeq" id="WP_015505257.1">
    <property type="nucleotide sequence ID" value="NZ_CP017686.1"/>
</dbReference>
<dbReference type="GO" id="GO:0016020">
    <property type="term" value="C:membrane"/>
    <property type="evidence" value="ECO:0007669"/>
    <property type="project" value="UniProtKB-SubCell"/>
</dbReference>
<dbReference type="Gene3D" id="1.10.357.20">
    <property type="entry name" value="SLC41 divalent cation transporters, integral membrane domain"/>
    <property type="match status" value="2"/>
</dbReference>
<feature type="transmembrane region" description="Helical" evidence="9">
    <location>
        <begin position="26"/>
        <end position="45"/>
    </location>
</feature>
<feature type="transmembrane region" description="Helical" evidence="9">
    <location>
        <begin position="149"/>
        <end position="174"/>
    </location>
</feature>
<evidence type="ECO:0000256" key="8">
    <source>
        <dbReference type="ARBA" id="ARBA00023136"/>
    </source>
</evidence>
<dbReference type="OMA" id="WDPDNVT"/>
<dbReference type="EMBL" id="CP017686">
    <property type="protein sequence ID" value="AYQ55483.1"/>
    <property type="molecule type" value="Genomic_DNA"/>
</dbReference>
<dbReference type="GeneID" id="41322140"/>
<keyword evidence="6 9" id="KW-1133">Transmembrane helix</keyword>
<dbReference type="InterPro" id="IPR006667">
    <property type="entry name" value="SLC41_membr_dom"/>
</dbReference>
<proteinExistence type="inferred from homology"/>
<evidence type="ECO:0000256" key="4">
    <source>
        <dbReference type="ARBA" id="ARBA00022692"/>
    </source>
</evidence>
<keyword evidence="7" id="KW-0406">Ion transport</keyword>
<evidence type="ECO:0000256" key="2">
    <source>
        <dbReference type="ARBA" id="ARBA00009749"/>
    </source>
</evidence>
<dbReference type="Pfam" id="PF01769">
    <property type="entry name" value="MgtE"/>
    <property type="match status" value="2"/>
</dbReference>
<keyword evidence="4 9" id="KW-0812">Transmembrane</keyword>
<protein>
    <submittedName>
        <fullName evidence="11">Mg/Co/Ni transporter MgtE</fullName>
    </submittedName>
</protein>
<feature type="transmembrane region" description="Helical" evidence="9">
    <location>
        <begin position="110"/>
        <end position="137"/>
    </location>
</feature>
<feature type="domain" description="SLC41A/MgtE integral membrane" evidence="10">
    <location>
        <begin position="261"/>
        <end position="392"/>
    </location>
</feature>
<evidence type="ECO:0000256" key="5">
    <source>
        <dbReference type="ARBA" id="ARBA00022842"/>
    </source>
</evidence>
<feature type="transmembrane region" description="Helical" evidence="9">
    <location>
        <begin position="374"/>
        <end position="396"/>
    </location>
</feature>
<dbReference type="PANTHER" id="PTHR16228">
    <property type="entry name" value="DIVALENT CATION TRANSPORTER SOLUTE CARRIER FAMILY 41"/>
    <property type="match status" value="1"/>
</dbReference>
<evidence type="ECO:0000313" key="11">
    <source>
        <dbReference type="EMBL" id="AYQ55483.1"/>
    </source>
</evidence>
<dbReference type="PANTHER" id="PTHR16228:SF7">
    <property type="entry name" value="SLC41A_MGTE INTEGRAL MEMBRANE DOMAIN-CONTAINING PROTEIN"/>
    <property type="match status" value="1"/>
</dbReference>
<keyword evidence="8 9" id="KW-0472">Membrane</keyword>
<keyword evidence="5" id="KW-0460">Magnesium</keyword>
<dbReference type="GO" id="GO:0008324">
    <property type="term" value="F:monoatomic cation transmembrane transporter activity"/>
    <property type="evidence" value="ECO:0007669"/>
    <property type="project" value="InterPro"/>
</dbReference>
<gene>
    <name evidence="11" type="ORF">BKD89_06710</name>
</gene>
<organism evidence="11 12">
    <name type="scientific">Methanomethylophilus alvi</name>
    <dbReference type="NCBI Taxonomy" id="1291540"/>
    <lineage>
        <taxon>Archaea</taxon>
        <taxon>Methanobacteriati</taxon>
        <taxon>Thermoplasmatota</taxon>
        <taxon>Thermoplasmata</taxon>
        <taxon>Methanomassiliicoccales</taxon>
        <taxon>Methanomethylophilaceae</taxon>
        <taxon>Methanomethylophilus</taxon>
    </lineage>
</organism>
<dbReference type="AlphaFoldDB" id="A0A3G3II04"/>
<feature type="domain" description="SLC41A/MgtE integral membrane" evidence="10">
    <location>
        <begin position="40"/>
        <end position="168"/>
    </location>
</feature>
<feature type="transmembrane region" description="Helical" evidence="9">
    <location>
        <begin position="186"/>
        <end position="206"/>
    </location>
</feature>
<evidence type="ECO:0000256" key="6">
    <source>
        <dbReference type="ARBA" id="ARBA00022989"/>
    </source>
</evidence>
<dbReference type="Proteomes" id="UP000273278">
    <property type="component" value="Chromosome"/>
</dbReference>
<evidence type="ECO:0000256" key="9">
    <source>
        <dbReference type="SAM" id="Phobius"/>
    </source>
</evidence>
<evidence type="ECO:0000256" key="1">
    <source>
        <dbReference type="ARBA" id="ARBA00004141"/>
    </source>
</evidence>
<feature type="transmembrane region" description="Helical" evidence="9">
    <location>
        <begin position="81"/>
        <end position="104"/>
    </location>
</feature>
<comment type="subcellular location">
    <subcellularLocation>
        <location evidence="1">Membrane</location>
        <topology evidence="1">Multi-pass membrane protein</topology>
    </subcellularLocation>
</comment>
<dbReference type="InterPro" id="IPR036739">
    <property type="entry name" value="SLC41_membr_dom_sf"/>
</dbReference>
<keyword evidence="3" id="KW-0813">Transport</keyword>
<feature type="transmembrane region" description="Helical" evidence="9">
    <location>
        <begin position="338"/>
        <end position="362"/>
    </location>
</feature>
<evidence type="ECO:0000256" key="7">
    <source>
        <dbReference type="ARBA" id="ARBA00023065"/>
    </source>
</evidence>
<evidence type="ECO:0000259" key="10">
    <source>
        <dbReference type="Pfam" id="PF01769"/>
    </source>
</evidence>
<dbReference type="SUPFAM" id="SSF161093">
    <property type="entry name" value="MgtE membrane domain-like"/>
    <property type="match status" value="2"/>
</dbReference>
<comment type="similarity">
    <text evidence="2">Belongs to the SLC41A transporter family.</text>
</comment>
<dbReference type="InterPro" id="IPR045349">
    <property type="entry name" value="SLC41A1-3"/>
</dbReference>
<reference evidence="11 12" key="1">
    <citation type="submission" date="2016-10" db="EMBL/GenBank/DDBJ databases">
        <title>Complete genome of the TMA-utilizing, human hosted archaeon Methanomethylophilus alvus Gen. nov, sp. nov., strain Mx-05, derived from a pure culture.</title>
        <authorList>
            <person name="Brugere J.-F."/>
            <person name="Ben Hania W."/>
            <person name="Chaudhary P.P."/>
            <person name="Gaci N."/>
            <person name="Borrel G."/>
            <person name="Cao Van Tuat L."/>
            <person name="Fardeau M.-L."/>
            <person name="Harris H.M.B."/>
            <person name="O'Toole P.W."/>
            <person name="Ollivier B."/>
        </authorList>
    </citation>
    <scope>NUCLEOTIDE SEQUENCE [LARGE SCALE GENOMIC DNA]</scope>
    <source>
        <strain evidence="11 12">Mx-05</strain>
    </source>
</reference>
<feature type="transmembrane region" description="Helical" evidence="9">
    <location>
        <begin position="300"/>
        <end position="326"/>
    </location>
</feature>
<name>A0A3G3II04_9ARCH</name>